<dbReference type="InterPro" id="IPR011990">
    <property type="entry name" value="TPR-like_helical_dom_sf"/>
</dbReference>
<dbReference type="PROSITE" id="PS50005">
    <property type="entry name" value="TPR"/>
    <property type="match status" value="1"/>
</dbReference>
<dbReference type="Gene3D" id="1.25.40.10">
    <property type="entry name" value="Tetratricopeptide repeat domain"/>
    <property type="match status" value="1"/>
</dbReference>
<reference evidence="3" key="1">
    <citation type="submission" date="2018-02" db="EMBL/GenBank/DDBJ databases">
        <authorList>
            <person name="Hausmann B."/>
        </authorList>
    </citation>
    <scope>NUCLEOTIDE SEQUENCE [LARGE SCALE GENOMIC DNA]</scope>
    <source>
        <strain evidence="3">Peat soil MAG SbA1</strain>
    </source>
</reference>
<dbReference type="InterPro" id="IPR019734">
    <property type="entry name" value="TPR_rpt"/>
</dbReference>
<evidence type="ECO:0000256" key="1">
    <source>
        <dbReference type="PROSITE-ProRule" id="PRU00339"/>
    </source>
</evidence>
<evidence type="ECO:0000313" key="3">
    <source>
        <dbReference type="Proteomes" id="UP000238701"/>
    </source>
</evidence>
<dbReference type="AlphaFoldDB" id="A0A2U3KWY4"/>
<organism evidence="2 3">
    <name type="scientific">Candidatus Sulfotelmatobacter kueseliae</name>
    <dbReference type="NCBI Taxonomy" id="2042962"/>
    <lineage>
        <taxon>Bacteria</taxon>
        <taxon>Pseudomonadati</taxon>
        <taxon>Acidobacteriota</taxon>
        <taxon>Terriglobia</taxon>
        <taxon>Terriglobales</taxon>
        <taxon>Candidatus Korobacteraceae</taxon>
        <taxon>Candidatus Sulfotelmatobacter</taxon>
    </lineage>
</organism>
<evidence type="ECO:0000313" key="2">
    <source>
        <dbReference type="EMBL" id="SPF44100.1"/>
    </source>
</evidence>
<dbReference type="Pfam" id="PF14559">
    <property type="entry name" value="TPR_19"/>
    <property type="match status" value="1"/>
</dbReference>
<accession>A0A2U3KWY4</accession>
<proteinExistence type="predicted"/>
<protein>
    <submittedName>
        <fullName evidence="2">TPR repeat protein</fullName>
    </submittedName>
</protein>
<dbReference type="EMBL" id="OMOD01000146">
    <property type="protein sequence ID" value="SPF44100.1"/>
    <property type="molecule type" value="Genomic_DNA"/>
</dbReference>
<feature type="repeat" description="TPR" evidence="1">
    <location>
        <begin position="44"/>
        <end position="77"/>
    </location>
</feature>
<name>A0A2U3KWY4_9BACT</name>
<dbReference type="OrthoDB" id="120467at2"/>
<dbReference type="SMART" id="SM00028">
    <property type="entry name" value="TPR"/>
    <property type="match status" value="2"/>
</dbReference>
<dbReference type="SUPFAM" id="SSF48452">
    <property type="entry name" value="TPR-like"/>
    <property type="match status" value="1"/>
</dbReference>
<sequence>MSDANARQKAEDHYYSALDLVAEGNLTKAVAEYEESLSADPTFTEAMHGLARALQDLERYDQAIAVAQRIAEIDPDDVLAHTSLSVLYQKKGMIAEAEAEGAKARVLGWKQQLKKG</sequence>
<gene>
    <name evidence="2" type="ORF">SBA1_510037</name>
</gene>
<keyword evidence="1" id="KW-0802">TPR repeat</keyword>
<dbReference type="Proteomes" id="UP000238701">
    <property type="component" value="Unassembled WGS sequence"/>
</dbReference>